<gene>
    <name evidence="8" type="ORF">LMG26690_01197</name>
</gene>
<evidence type="ECO:0000256" key="4">
    <source>
        <dbReference type="ARBA" id="ARBA00022989"/>
    </source>
</evidence>
<protein>
    <recommendedName>
        <fullName evidence="10">High-affinity branched-chain amino acid transport system permease protein LivH</fullName>
    </recommendedName>
</protein>
<evidence type="ECO:0000256" key="1">
    <source>
        <dbReference type="ARBA" id="ARBA00004651"/>
    </source>
</evidence>
<name>A0A6S6ZE14_9BURK</name>
<feature type="transmembrane region" description="Helical" evidence="7">
    <location>
        <begin position="112"/>
        <end position="131"/>
    </location>
</feature>
<feature type="transmembrane region" description="Helical" evidence="7">
    <location>
        <begin position="174"/>
        <end position="195"/>
    </location>
</feature>
<evidence type="ECO:0008006" key="10">
    <source>
        <dbReference type="Google" id="ProtNLM"/>
    </source>
</evidence>
<dbReference type="GO" id="GO:0015658">
    <property type="term" value="F:branched-chain amino acid transmembrane transporter activity"/>
    <property type="evidence" value="ECO:0007669"/>
    <property type="project" value="InterPro"/>
</dbReference>
<keyword evidence="9" id="KW-1185">Reference proteome</keyword>
<keyword evidence="3 7" id="KW-0812">Transmembrane</keyword>
<dbReference type="InterPro" id="IPR001851">
    <property type="entry name" value="ABC_transp_permease"/>
</dbReference>
<accession>A0A6S6ZE14</accession>
<keyword evidence="5 7" id="KW-0472">Membrane</keyword>
<keyword evidence="4 7" id="KW-1133">Transmembrane helix</keyword>
<proteinExistence type="predicted"/>
<feature type="transmembrane region" description="Helical" evidence="7">
    <location>
        <begin position="87"/>
        <end position="105"/>
    </location>
</feature>
<feature type="transmembrane region" description="Helical" evidence="7">
    <location>
        <begin position="306"/>
        <end position="331"/>
    </location>
</feature>
<feature type="transmembrane region" description="Helical" evidence="7">
    <location>
        <begin position="219"/>
        <end position="239"/>
    </location>
</feature>
<feature type="transmembrane region" description="Helical" evidence="7">
    <location>
        <begin position="143"/>
        <end position="167"/>
    </location>
</feature>
<evidence type="ECO:0000256" key="6">
    <source>
        <dbReference type="SAM" id="MobiDB-lite"/>
    </source>
</evidence>
<evidence type="ECO:0000256" key="7">
    <source>
        <dbReference type="SAM" id="Phobius"/>
    </source>
</evidence>
<organism evidence="8 9">
    <name type="scientific">Achromobacter animicus</name>
    <dbReference type="NCBI Taxonomy" id="1389935"/>
    <lineage>
        <taxon>Bacteria</taxon>
        <taxon>Pseudomonadati</taxon>
        <taxon>Pseudomonadota</taxon>
        <taxon>Betaproteobacteria</taxon>
        <taxon>Burkholderiales</taxon>
        <taxon>Alcaligenaceae</taxon>
        <taxon>Achromobacter</taxon>
    </lineage>
</organism>
<dbReference type="PANTHER" id="PTHR30482:SF17">
    <property type="entry name" value="ABC TRANSPORTER ATP-BINDING PROTEIN"/>
    <property type="match status" value="1"/>
</dbReference>
<evidence type="ECO:0000256" key="3">
    <source>
        <dbReference type="ARBA" id="ARBA00022692"/>
    </source>
</evidence>
<comment type="subcellular location">
    <subcellularLocation>
        <location evidence="1">Cell membrane</location>
        <topology evidence="1">Multi-pass membrane protein</topology>
    </subcellularLocation>
</comment>
<keyword evidence="2" id="KW-1003">Cell membrane</keyword>
<feature type="transmembrane region" description="Helical" evidence="7">
    <location>
        <begin position="55"/>
        <end position="72"/>
    </location>
</feature>
<dbReference type="Proteomes" id="UP000494214">
    <property type="component" value="Unassembled WGS sequence"/>
</dbReference>
<sequence length="370" mass="38921">MTRPTSTNPAAGPLSDTGGAGASVSDTRGGTPNRDDASRVSDISSAGRPRITRGVVVNAIGLLLFVLVPAIAQDTGESFLVNLMTRFLIYAIAAVSLDLILGYGAMVSFGHAAFFGLGGYVIGIAAFHVNMGETIFGWSGSNAALVMWPLAVAVAALAGLVVGFLSLRTSGVQFIMITLAFGQMLYFILVGLMIYGGDDGLSIDARNTLPGLNVNDPATFYYVCLALMTLWIIVCRRIVNSPFGMALQSIKQNPRRSIALGLAPLRYRLTAFVLSAAGTGLAGALWANYALFVSPDMSAWQKSGELMAMVILGGMGSIFGPVLGVAVYLGLEQVATGWTEHWMLILGPVLVLVVLFGKRGVYGWLVGGKQ</sequence>
<evidence type="ECO:0000313" key="9">
    <source>
        <dbReference type="Proteomes" id="UP000494214"/>
    </source>
</evidence>
<evidence type="ECO:0000256" key="2">
    <source>
        <dbReference type="ARBA" id="ARBA00022475"/>
    </source>
</evidence>
<reference evidence="8 9" key="1">
    <citation type="submission" date="2020-04" db="EMBL/GenBank/DDBJ databases">
        <authorList>
            <person name="De Canck E."/>
        </authorList>
    </citation>
    <scope>NUCLEOTIDE SEQUENCE [LARGE SCALE GENOMIC DNA]</scope>
    <source>
        <strain evidence="8 9">LMG 26690</strain>
    </source>
</reference>
<feature type="region of interest" description="Disordered" evidence="6">
    <location>
        <begin position="1"/>
        <end position="43"/>
    </location>
</feature>
<dbReference type="PANTHER" id="PTHR30482">
    <property type="entry name" value="HIGH-AFFINITY BRANCHED-CHAIN AMINO ACID TRANSPORT SYSTEM PERMEASE"/>
    <property type="match status" value="1"/>
</dbReference>
<dbReference type="CDD" id="cd06581">
    <property type="entry name" value="TM_PBP1_LivM_like"/>
    <property type="match status" value="1"/>
</dbReference>
<dbReference type="InterPro" id="IPR043428">
    <property type="entry name" value="LivM-like"/>
</dbReference>
<feature type="transmembrane region" description="Helical" evidence="7">
    <location>
        <begin position="265"/>
        <end position="286"/>
    </location>
</feature>
<evidence type="ECO:0000313" key="8">
    <source>
        <dbReference type="EMBL" id="CAB3673528.1"/>
    </source>
</evidence>
<dbReference type="AlphaFoldDB" id="A0A6S6ZE14"/>
<dbReference type="EMBL" id="CADIJM010000002">
    <property type="protein sequence ID" value="CAB3673528.1"/>
    <property type="molecule type" value="Genomic_DNA"/>
</dbReference>
<dbReference type="GO" id="GO:0005886">
    <property type="term" value="C:plasma membrane"/>
    <property type="evidence" value="ECO:0007669"/>
    <property type="project" value="UniProtKB-SubCell"/>
</dbReference>
<feature type="transmembrane region" description="Helical" evidence="7">
    <location>
        <begin position="343"/>
        <end position="365"/>
    </location>
</feature>
<evidence type="ECO:0000256" key="5">
    <source>
        <dbReference type="ARBA" id="ARBA00023136"/>
    </source>
</evidence>
<dbReference type="Pfam" id="PF02653">
    <property type="entry name" value="BPD_transp_2"/>
    <property type="match status" value="1"/>
</dbReference>